<keyword evidence="8" id="KW-1185">Reference proteome</keyword>
<dbReference type="PANTHER" id="PTHR24279">
    <property type="entry name" value="CYTOCHROME P450"/>
    <property type="match status" value="1"/>
</dbReference>
<dbReference type="PANTHER" id="PTHR24279:SF120">
    <property type="entry name" value="CYTOCHROME P450"/>
    <property type="match status" value="1"/>
</dbReference>
<dbReference type="Pfam" id="PF00067">
    <property type="entry name" value="p450"/>
    <property type="match status" value="1"/>
</dbReference>
<proteinExistence type="inferred from homology"/>
<dbReference type="SUPFAM" id="SSF48264">
    <property type="entry name" value="Cytochrome P450"/>
    <property type="match status" value="1"/>
</dbReference>
<evidence type="ECO:0000256" key="1">
    <source>
        <dbReference type="ARBA" id="ARBA00001971"/>
    </source>
</evidence>
<evidence type="ECO:0000256" key="2">
    <source>
        <dbReference type="ARBA" id="ARBA00010617"/>
    </source>
</evidence>
<dbReference type="Proteomes" id="UP001652582">
    <property type="component" value="Chromosome 6"/>
</dbReference>
<protein>
    <submittedName>
        <fullName evidence="9">Cytochrome P450 CYP12A2-like</fullName>
    </submittedName>
</protein>
<name>A0ABM3LGF6_BICAN</name>
<keyword evidence="5" id="KW-0560">Oxidoreductase</keyword>
<keyword evidence="4" id="KW-0479">Metal-binding</keyword>
<evidence type="ECO:0000256" key="3">
    <source>
        <dbReference type="ARBA" id="ARBA00022617"/>
    </source>
</evidence>
<dbReference type="InterPro" id="IPR001128">
    <property type="entry name" value="Cyt_P450"/>
</dbReference>
<comment type="cofactor">
    <cofactor evidence="1">
        <name>heme</name>
        <dbReference type="ChEBI" id="CHEBI:30413"/>
    </cofactor>
</comment>
<accession>A0ABM3LGF6</accession>
<evidence type="ECO:0000313" key="9">
    <source>
        <dbReference type="RefSeq" id="XP_052738160.1"/>
    </source>
</evidence>
<keyword evidence="6" id="KW-0408">Iron</keyword>
<evidence type="ECO:0000256" key="6">
    <source>
        <dbReference type="ARBA" id="ARBA00023004"/>
    </source>
</evidence>
<dbReference type="Gene3D" id="1.10.630.10">
    <property type="entry name" value="Cytochrome P450"/>
    <property type="match status" value="1"/>
</dbReference>
<dbReference type="InterPro" id="IPR036396">
    <property type="entry name" value="Cyt_P450_sf"/>
</dbReference>
<dbReference type="InterPro" id="IPR050479">
    <property type="entry name" value="CYP11_CYP27_families"/>
</dbReference>
<comment type="similarity">
    <text evidence="2">Belongs to the cytochrome P450 family.</text>
</comment>
<evidence type="ECO:0000313" key="8">
    <source>
        <dbReference type="Proteomes" id="UP001652582"/>
    </source>
</evidence>
<dbReference type="GeneID" id="112049183"/>
<evidence type="ECO:0000256" key="5">
    <source>
        <dbReference type="ARBA" id="ARBA00023002"/>
    </source>
</evidence>
<evidence type="ECO:0000256" key="4">
    <source>
        <dbReference type="ARBA" id="ARBA00022723"/>
    </source>
</evidence>
<gene>
    <name evidence="9" type="primary">LOC112049183</name>
</gene>
<reference evidence="9" key="1">
    <citation type="submission" date="2025-08" db="UniProtKB">
        <authorList>
            <consortium name="RefSeq"/>
        </authorList>
    </citation>
    <scope>IDENTIFICATION</scope>
</reference>
<sequence>MRFSINQVMLKTKMIKLYGNTMEQVAEDMVERIRFIRNKDNTLKNDIFTELNLWALESVGVVALGGRLNCFDPNLPDDSPVKKLIKTIHGVLAAAEKLDFQPSLWKYFSTSAYKKGIKLYEEHMKLNEYFIDKASAELKSTGEKDYKDKSVLEKVLDIDRKIALATAYDMLFGGVDTAGSTALALLYLLATNEEKQEKLREEVLSKREKQPYMRACIKESLRLFPVFAGNFRKTTKEHDILGYRIPKDVRYC</sequence>
<organism evidence="8 9">
    <name type="scientific">Bicyclus anynana</name>
    <name type="common">Squinting bush brown butterfly</name>
    <dbReference type="NCBI Taxonomy" id="110368"/>
    <lineage>
        <taxon>Eukaryota</taxon>
        <taxon>Metazoa</taxon>
        <taxon>Ecdysozoa</taxon>
        <taxon>Arthropoda</taxon>
        <taxon>Hexapoda</taxon>
        <taxon>Insecta</taxon>
        <taxon>Pterygota</taxon>
        <taxon>Neoptera</taxon>
        <taxon>Endopterygota</taxon>
        <taxon>Lepidoptera</taxon>
        <taxon>Glossata</taxon>
        <taxon>Ditrysia</taxon>
        <taxon>Papilionoidea</taxon>
        <taxon>Nymphalidae</taxon>
        <taxon>Satyrinae</taxon>
        <taxon>Satyrini</taxon>
        <taxon>Mycalesina</taxon>
        <taxon>Bicyclus</taxon>
    </lineage>
</organism>
<evidence type="ECO:0000256" key="7">
    <source>
        <dbReference type="ARBA" id="ARBA00023033"/>
    </source>
</evidence>
<dbReference type="RefSeq" id="XP_052738160.1">
    <property type="nucleotide sequence ID" value="XM_052882200.1"/>
</dbReference>
<keyword evidence="7" id="KW-0503">Monooxygenase</keyword>
<keyword evidence="3" id="KW-0349">Heme</keyword>